<dbReference type="EMBL" id="MFJC01000016">
    <property type="protein sequence ID" value="OGG09739.1"/>
    <property type="molecule type" value="Genomic_DNA"/>
</dbReference>
<keyword evidence="3" id="KW-1133">Transmembrane helix</keyword>
<dbReference type="InterPro" id="IPR051159">
    <property type="entry name" value="Hexapeptide_acetyltransf"/>
</dbReference>
<accession>A0A1F5ZB78</accession>
<dbReference type="GO" id="GO:0016740">
    <property type="term" value="F:transferase activity"/>
    <property type="evidence" value="ECO:0007669"/>
    <property type="project" value="UniProtKB-KW"/>
</dbReference>
<dbReference type="CDD" id="cd04647">
    <property type="entry name" value="LbH_MAT_like"/>
    <property type="match status" value="1"/>
</dbReference>
<reference evidence="4 5" key="1">
    <citation type="journal article" date="2016" name="Nat. Commun.">
        <title>Thousands of microbial genomes shed light on interconnected biogeochemical processes in an aquifer system.</title>
        <authorList>
            <person name="Anantharaman K."/>
            <person name="Brown C.T."/>
            <person name="Hug L.A."/>
            <person name="Sharon I."/>
            <person name="Castelle C.J."/>
            <person name="Probst A.J."/>
            <person name="Thomas B.C."/>
            <person name="Singh A."/>
            <person name="Wilkins M.J."/>
            <person name="Karaoz U."/>
            <person name="Brodie E.L."/>
            <person name="Williams K.H."/>
            <person name="Hubbard S.S."/>
            <person name="Banfield J.F."/>
        </authorList>
    </citation>
    <scope>NUCLEOTIDE SEQUENCE [LARGE SCALE GENOMIC DNA]</scope>
</reference>
<evidence type="ECO:0000256" key="1">
    <source>
        <dbReference type="ARBA" id="ARBA00022679"/>
    </source>
</evidence>
<keyword evidence="1" id="KW-0808">Transferase</keyword>
<sequence>MKALGQIGIRKAFAFVFYSLVAKILHWIILPQIRVLIIKTLGARIGKNTIIGNASFANLYHYGFRKLATGDKCFIGDEAMMDVRGGIILEDDVTISNRVNVISHINVGYDDHPLQAQYPTTEKKVVIKKGAYIGTAATILPGVTIGRMAVVGAGAVVTRNVAARTVVAGVPAHRIRRLK</sequence>
<comment type="caution">
    <text evidence="4">The sequence shown here is derived from an EMBL/GenBank/DDBJ whole genome shotgun (WGS) entry which is preliminary data.</text>
</comment>
<name>A0A1F5ZB78_9BACT</name>
<keyword evidence="3" id="KW-0812">Transmembrane</keyword>
<evidence type="ECO:0008006" key="6">
    <source>
        <dbReference type="Google" id="ProtNLM"/>
    </source>
</evidence>
<feature type="transmembrane region" description="Helical" evidence="3">
    <location>
        <begin position="12"/>
        <end position="30"/>
    </location>
</feature>
<dbReference type="PANTHER" id="PTHR23416">
    <property type="entry name" value="SIALIC ACID SYNTHASE-RELATED"/>
    <property type="match status" value="1"/>
</dbReference>
<dbReference type="InterPro" id="IPR018357">
    <property type="entry name" value="Hexapep_transf_CS"/>
</dbReference>
<dbReference type="SUPFAM" id="SSF51161">
    <property type="entry name" value="Trimeric LpxA-like enzymes"/>
    <property type="match status" value="1"/>
</dbReference>
<dbReference type="Proteomes" id="UP000176854">
    <property type="component" value="Unassembled WGS sequence"/>
</dbReference>
<dbReference type="PROSITE" id="PS00101">
    <property type="entry name" value="HEXAPEP_TRANSFERASES"/>
    <property type="match status" value="1"/>
</dbReference>
<dbReference type="Pfam" id="PF14602">
    <property type="entry name" value="Hexapep_2"/>
    <property type="match status" value="1"/>
</dbReference>
<dbReference type="InterPro" id="IPR001451">
    <property type="entry name" value="Hexapep"/>
</dbReference>
<dbReference type="AlphaFoldDB" id="A0A1F5ZB78"/>
<keyword evidence="3" id="KW-0472">Membrane</keyword>
<evidence type="ECO:0000313" key="4">
    <source>
        <dbReference type="EMBL" id="OGG09739.1"/>
    </source>
</evidence>
<dbReference type="InterPro" id="IPR011004">
    <property type="entry name" value="Trimer_LpxA-like_sf"/>
</dbReference>
<gene>
    <name evidence="4" type="ORF">A2154_00050</name>
</gene>
<evidence type="ECO:0000256" key="3">
    <source>
        <dbReference type="SAM" id="Phobius"/>
    </source>
</evidence>
<evidence type="ECO:0000313" key="5">
    <source>
        <dbReference type="Proteomes" id="UP000176854"/>
    </source>
</evidence>
<protein>
    <recommendedName>
        <fullName evidence="6">Acetyltransferase</fullName>
    </recommendedName>
</protein>
<keyword evidence="2" id="KW-0677">Repeat</keyword>
<proteinExistence type="predicted"/>
<dbReference type="Gene3D" id="2.160.10.10">
    <property type="entry name" value="Hexapeptide repeat proteins"/>
    <property type="match status" value="1"/>
</dbReference>
<dbReference type="STRING" id="1798373.A2154_00050"/>
<evidence type="ECO:0000256" key="2">
    <source>
        <dbReference type="ARBA" id="ARBA00022737"/>
    </source>
</evidence>
<dbReference type="Pfam" id="PF00132">
    <property type="entry name" value="Hexapep"/>
    <property type="match status" value="1"/>
</dbReference>
<organism evidence="4 5">
    <name type="scientific">Candidatus Gottesmanbacteria bacterium RBG_16_43_7</name>
    <dbReference type="NCBI Taxonomy" id="1798373"/>
    <lineage>
        <taxon>Bacteria</taxon>
        <taxon>Candidatus Gottesmaniibacteriota</taxon>
    </lineage>
</organism>